<evidence type="ECO:0000313" key="5">
    <source>
        <dbReference type="EMBL" id="BBI21511.1"/>
    </source>
</evidence>
<proteinExistence type="predicted"/>
<dbReference type="InterPro" id="IPR045078">
    <property type="entry name" value="TST/MPST-like"/>
</dbReference>
<sequence length="277" mass="29115">MDSLVSTQWLADALAADDLVVLDASLHLPDSPRKSAQEFAEAHIPGARFLDLASFVDTASPVPKALPTAEQFAARLGQLGIGASSRVVLYDDSQIRSAARAWFIFRLYGFAQVAILDGGLGKWRAEDRPLASGGANASPADLPVTGPAGMVRSKQQMLVNCTSGREQVVDARDAARFAGEEGSGSQGHIPGARSVHFARLFADDGTYLAPQDIATIFAESGVDAGKPVVTSCNSGMTAAVLAFALHLAGRDDVALYDGSWLEWSSDPDTPKQRGMAG</sequence>
<dbReference type="SMART" id="SM00450">
    <property type="entry name" value="RHOD"/>
    <property type="match status" value="2"/>
</dbReference>
<evidence type="ECO:0000259" key="4">
    <source>
        <dbReference type="PROSITE" id="PS50206"/>
    </source>
</evidence>
<dbReference type="PANTHER" id="PTHR11364:SF27">
    <property type="entry name" value="SULFURTRANSFERASE"/>
    <property type="match status" value="1"/>
</dbReference>
<dbReference type="CDD" id="cd01448">
    <property type="entry name" value="TST_Repeat_1"/>
    <property type="match status" value="1"/>
</dbReference>
<feature type="domain" description="Rhodanese" evidence="4">
    <location>
        <begin position="162"/>
        <end position="272"/>
    </location>
</feature>
<dbReference type="Gene3D" id="3.40.250.10">
    <property type="entry name" value="Rhodanese-like domain"/>
    <property type="match status" value="2"/>
</dbReference>
<dbReference type="InterPro" id="IPR036873">
    <property type="entry name" value="Rhodanese-like_dom_sf"/>
</dbReference>
<dbReference type="PROSITE" id="PS00683">
    <property type="entry name" value="RHODANESE_2"/>
    <property type="match status" value="1"/>
</dbReference>
<dbReference type="CDD" id="cd01449">
    <property type="entry name" value="TST_Repeat_2"/>
    <property type="match status" value="1"/>
</dbReference>
<protein>
    <recommendedName>
        <fullName evidence="3">Sulfurtransferase</fullName>
    </recommendedName>
</protein>
<accession>A0A3T1CKK9</accession>
<evidence type="ECO:0000256" key="2">
    <source>
        <dbReference type="ARBA" id="ARBA00022737"/>
    </source>
</evidence>
<dbReference type="SUPFAM" id="SSF52821">
    <property type="entry name" value="Rhodanese/Cell cycle control phosphatase"/>
    <property type="match status" value="2"/>
</dbReference>
<keyword evidence="6" id="KW-1185">Reference proteome</keyword>
<dbReference type="RefSeq" id="WP_067468026.1">
    <property type="nucleotide sequence ID" value="NZ_AP019389.1"/>
</dbReference>
<evidence type="ECO:0000256" key="3">
    <source>
        <dbReference type="RuleBase" id="RU000507"/>
    </source>
</evidence>
<dbReference type="AlphaFoldDB" id="A0A3T1CKK9"/>
<evidence type="ECO:0000256" key="1">
    <source>
        <dbReference type="ARBA" id="ARBA00022679"/>
    </source>
</evidence>
<dbReference type="Pfam" id="PF00581">
    <property type="entry name" value="Rhodanese"/>
    <property type="match status" value="2"/>
</dbReference>
<dbReference type="Proteomes" id="UP000290057">
    <property type="component" value="Chromosome"/>
</dbReference>
<dbReference type="GO" id="GO:0004792">
    <property type="term" value="F:thiosulfate-cyanide sulfurtransferase activity"/>
    <property type="evidence" value="ECO:0007669"/>
    <property type="project" value="InterPro"/>
</dbReference>
<dbReference type="PANTHER" id="PTHR11364">
    <property type="entry name" value="THIOSULFATE SULFERTANSFERASE"/>
    <property type="match status" value="1"/>
</dbReference>
<gene>
    <name evidence="5" type="ORF">EKJ_23580</name>
</gene>
<dbReference type="InterPro" id="IPR001763">
    <property type="entry name" value="Rhodanese-like_dom"/>
</dbReference>
<reference evidence="5 6" key="1">
    <citation type="submission" date="2019-01" db="EMBL/GenBank/DDBJ databases">
        <title>Complete genome sequence of Erythrobacter flavus KJ5.</title>
        <authorList>
            <person name="Kanesaki Y."/>
            <person name="Brotosudarmo T."/>
            <person name="Moriuchi R."/>
            <person name="Awai K."/>
        </authorList>
    </citation>
    <scope>NUCLEOTIDE SEQUENCE [LARGE SCALE GENOMIC DNA]</scope>
    <source>
        <strain evidence="5 6">KJ5</strain>
    </source>
</reference>
<organism evidence="5 6">
    <name type="scientific">Qipengyuania flava</name>
    <dbReference type="NCBI Taxonomy" id="192812"/>
    <lineage>
        <taxon>Bacteria</taxon>
        <taxon>Pseudomonadati</taxon>
        <taxon>Pseudomonadota</taxon>
        <taxon>Alphaproteobacteria</taxon>
        <taxon>Sphingomonadales</taxon>
        <taxon>Erythrobacteraceae</taxon>
        <taxon>Qipengyuania</taxon>
    </lineage>
</organism>
<name>A0A3T1CKK9_9SPHN</name>
<dbReference type="InterPro" id="IPR001307">
    <property type="entry name" value="Thiosulphate_STrfase_CS"/>
</dbReference>
<keyword evidence="2" id="KW-0677">Repeat</keyword>
<dbReference type="PROSITE" id="PS00380">
    <property type="entry name" value="RHODANESE_1"/>
    <property type="match status" value="1"/>
</dbReference>
<feature type="domain" description="Rhodanese" evidence="4">
    <location>
        <begin position="15"/>
        <end position="132"/>
    </location>
</feature>
<dbReference type="EMBL" id="AP019389">
    <property type="protein sequence ID" value="BBI21511.1"/>
    <property type="molecule type" value="Genomic_DNA"/>
</dbReference>
<dbReference type="PROSITE" id="PS50206">
    <property type="entry name" value="RHODANESE_3"/>
    <property type="match status" value="2"/>
</dbReference>
<keyword evidence="1 3" id="KW-0808">Transferase</keyword>
<evidence type="ECO:0000313" key="6">
    <source>
        <dbReference type="Proteomes" id="UP000290057"/>
    </source>
</evidence>